<dbReference type="AlphaFoldDB" id="Q60810"/>
<evidence type="ECO:0000256" key="1">
    <source>
        <dbReference type="SAM" id="MobiDB-lite"/>
    </source>
</evidence>
<sequence length="113" mass="12509">MLLPGLLLLLLLLAGTRWLWGQWKLRKLHLLRLAPGFLHFLQPNLPIYLLGLTQKLGPIYRIRLGLQGKMDLDLSRGLLSHVEGPQETLSVSPDAGHARLHGASDRAADPGVL</sequence>
<evidence type="ECO:0000313" key="2">
    <source>
        <dbReference type="EMBL" id="AAA37115.1"/>
    </source>
</evidence>
<feature type="compositionally biased region" description="Basic and acidic residues" evidence="1">
    <location>
        <begin position="102"/>
        <end position="113"/>
    </location>
</feature>
<feature type="region of interest" description="Disordered" evidence="1">
    <location>
        <begin position="88"/>
        <end position="113"/>
    </location>
</feature>
<organism evidence="2">
    <name type="scientific">Mus musculus</name>
    <name type="common">Mouse</name>
    <dbReference type="NCBI Taxonomy" id="10090"/>
    <lineage>
        <taxon>Eukaryota</taxon>
        <taxon>Metazoa</taxon>
        <taxon>Chordata</taxon>
        <taxon>Craniata</taxon>
        <taxon>Vertebrata</taxon>
        <taxon>Euteleostomi</taxon>
        <taxon>Mammalia</taxon>
        <taxon>Eutheria</taxon>
        <taxon>Euarchontoglires</taxon>
        <taxon>Glires</taxon>
        <taxon>Rodentia</taxon>
        <taxon>Myomorpha</taxon>
        <taxon>Muroidea</taxon>
        <taxon>Muridae</taxon>
        <taxon>Murinae</taxon>
        <taxon>Mus</taxon>
        <taxon>Mus</taxon>
    </lineage>
</organism>
<accession>Q60810</accession>
<protein>
    <submittedName>
        <fullName evidence="2">Uncharacterized protein</fullName>
    </submittedName>
</protein>
<dbReference type="EMBL" id="AH001835">
    <property type="protein sequence ID" value="AAA37115.1"/>
    <property type="molecule type" value="Genomic_DNA"/>
</dbReference>
<proteinExistence type="predicted"/>
<reference evidence="2" key="1">
    <citation type="journal article" date="1986" name="Proc. Natl. Acad. Sci. U.S.A.">
        <title>Nucleotide sequence analysis of murine 21-hydroxylase genes: mutations affecting gene expression.</title>
        <authorList>
            <person name="Chaplin D.D."/>
            <person name="Galbraith L.J."/>
            <person name="Seidman J.G."/>
            <person name="White P.C."/>
            <person name="Parker K.L."/>
        </authorList>
    </citation>
    <scope>NUCLEOTIDE SEQUENCE</scope>
</reference>
<name>Q60810_MOUSE</name>